<evidence type="ECO:0000313" key="2">
    <source>
        <dbReference type="EMBL" id="DAF96412.1"/>
    </source>
</evidence>
<feature type="transmembrane region" description="Helical" evidence="1">
    <location>
        <begin position="12"/>
        <end position="35"/>
    </location>
</feature>
<protein>
    <submittedName>
        <fullName evidence="2">Uncharacterized protein</fullName>
    </submittedName>
</protein>
<reference evidence="2" key="1">
    <citation type="journal article" date="2021" name="Proc. Natl. Acad. Sci. U.S.A.">
        <title>A Catalog of Tens of Thousands of Viruses from Human Metagenomes Reveals Hidden Associations with Chronic Diseases.</title>
        <authorList>
            <person name="Tisza M.J."/>
            <person name="Buck C.B."/>
        </authorList>
    </citation>
    <scope>NUCLEOTIDE SEQUENCE</scope>
    <source>
        <strain evidence="2">CtG4L18</strain>
    </source>
</reference>
<organism evidence="2">
    <name type="scientific">Podoviridae sp. ctG4L18</name>
    <dbReference type="NCBI Taxonomy" id="2825234"/>
    <lineage>
        <taxon>Viruses</taxon>
        <taxon>Duplodnaviria</taxon>
        <taxon>Heunggongvirae</taxon>
        <taxon>Uroviricota</taxon>
        <taxon>Caudoviricetes</taxon>
    </lineage>
</organism>
<dbReference type="EMBL" id="BK016114">
    <property type="protein sequence ID" value="DAF96412.1"/>
    <property type="molecule type" value="Genomic_DNA"/>
</dbReference>
<feature type="transmembrane region" description="Helical" evidence="1">
    <location>
        <begin position="47"/>
        <end position="66"/>
    </location>
</feature>
<keyword evidence="1" id="KW-1133">Transmembrane helix</keyword>
<evidence type="ECO:0000256" key="1">
    <source>
        <dbReference type="SAM" id="Phobius"/>
    </source>
</evidence>
<proteinExistence type="predicted"/>
<keyword evidence="1" id="KW-0472">Membrane</keyword>
<sequence>MYELRMFSYCFYYYYTIFFKYVIRVMYLVFIHIFLFPVKCYQSLKEVLFVFIFSMLINVEVLSILYI</sequence>
<accession>A0A8S5UPS2</accession>
<keyword evidence="1" id="KW-0812">Transmembrane</keyword>
<name>A0A8S5UPS2_9CAUD</name>